<reference evidence="1" key="1">
    <citation type="submission" date="2022-04" db="EMBL/GenBank/DDBJ databases">
        <title>Genome of the entomopathogenic fungus Entomophthora muscae.</title>
        <authorList>
            <person name="Elya C."/>
            <person name="Lovett B.R."/>
            <person name="Lee E."/>
            <person name="Macias A.M."/>
            <person name="Hajek A.E."/>
            <person name="De Bivort B.L."/>
            <person name="Kasson M.T."/>
            <person name="De Fine Licht H.H."/>
            <person name="Stajich J.E."/>
        </authorList>
    </citation>
    <scope>NUCLEOTIDE SEQUENCE</scope>
    <source>
        <strain evidence="1">Berkeley</strain>
    </source>
</reference>
<accession>A0ACC2S2Z9</accession>
<evidence type="ECO:0000313" key="1">
    <source>
        <dbReference type="EMBL" id="KAJ9056667.1"/>
    </source>
</evidence>
<dbReference type="Proteomes" id="UP001165960">
    <property type="component" value="Unassembled WGS sequence"/>
</dbReference>
<protein>
    <submittedName>
        <fullName evidence="1">Uncharacterized protein</fullName>
    </submittedName>
</protein>
<evidence type="ECO:0000313" key="2">
    <source>
        <dbReference type="Proteomes" id="UP001165960"/>
    </source>
</evidence>
<dbReference type="EMBL" id="QTSX02005891">
    <property type="protein sequence ID" value="KAJ9056667.1"/>
    <property type="molecule type" value="Genomic_DNA"/>
</dbReference>
<proteinExistence type="predicted"/>
<organism evidence="1 2">
    <name type="scientific">Entomophthora muscae</name>
    <dbReference type="NCBI Taxonomy" id="34485"/>
    <lineage>
        <taxon>Eukaryota</taxon>
        <taxon>Fungi</taxon>
        <taxon>Fungi incertae sedis</taxon>
        <taxon>Zoopagomycota</taxon>
        <taxon>Entomophthoromycotina</taxon>
        <taxon>Entomophthoromycetes</taxon>
        <taxon>Entomophthorales</taxon>
        <taxon>Entomophthoraceae</taxon>
        <taxon>Entomophthora</taxon>
    </lineage>
</organism>
<gene>
    <name evidence="1" type="ORF">DSO57_1030578</name>
</gene>
<sequence length="76" mass="8354">MSPEETETDQFNSPGKFAPEYALPDRELFVIEYPGVIKDFDKALASLGGRRLSADCTMKKAYGNLNLGLGIPFPTL</sequence>
<comment type="caution">
    <text evidence="1">The sequence shown here is derived from an EMBL/GenBank/DDBJ whole genome shotgun (WGS) entry which is preliminary data.</text>
</comment>
<keyword evidence="2" id="KW-1185">Reference proteome</keyword>
<name>A0ACC2S2Z9_9FUNG</name>